<gene>
    <name evidence="3" type="ORF">GCM10007876_07360</name>
</gene>
<proteinExistence type="predicted"/>
<feature type="transmembrane region" description="Helical" evidence="1">
    <location>
        <begin position="6"/>
        <end position="22"/>
    </location>
</feature>
<dbReference type="Pfam" id="PF13473">
    <property type="entry name" value="Cupredoxin_1"/>
    <property type="match status" value="1"/>
</dbReference>
<dbReference type="Gene3D" id="2.60.40.420">
    <property type="entry name" value="Cupredoxins - blue copper proteins"/>
    <property type="match status" value="1"/>
</dbReference>
<name>A0AA37S8R7_9GAMM</name>
<reference evidence="3" key="1">
    <citation type="journal article" date="2014" name="Int. J. Syst. Evol. Microbiol.">
        <title>Complete genome sequence of Corynebacterium casei LMG S-19264T (=DSM 44701T), isolated from a smear-ripened cheese.</title>
        <authorList>
            <consortium name="US DOE Joint Genome Institute (JGI-PGF)"/>
            <person name="Walter F."/>
            <person name="Albersmeier A."/>
            <person name="Kalinowski J."/>
            <person name="Ruckert C."/>
        </authorList>
    </citation>
    <scope>NUCLEOTIDE SEQUENCE</scope>
    <source>
        <strain evidence="3">NBRC 110071</strain>
    </source>
</reference>
<evidence type="ECO:0000313" key="3">
    <source>
        <dbReference type="EMBL" id="GLQ30258.1"/>
    </source>
</evidence>
<dbReference type="AlphaFoldDB" id="A0AA37S8R7"/>
<sequence>MMIINLLGLALIALIIWWFWIYQPKNESLEAVQHQPIKVANGVYQPAFVTVPANQEATLSFIRTDESPCAETLVFPELNISETLPLNHVIEIKLPALTPGSYTFHCQMQMYRGQIRVEGES</sequence>
<dbReference type="RefSeq" id="WP_284378898.1">
    <property type="nucleotide sequence ID" value="NZ_BSNM01000003.1"/>
</dbReference>
<feature type="domain" description="EfeO-type cupredoxin-like" evidence="2">
    <location>
        <begin position="12"/>
        <end position="115"/>
    </location>
</feature>
<evidence type="ECO:0000313" key="4">
    <source>
        <dbReference type="Proteomes" id="UP001161389"/>
    </source>
</evidence>
<keyword evidence="1" id="KW-0472">Membrane</keyword>
<keyword evidence="1" id="KW-0812">Transmembrane</keyword>
<keyword evidence="4" id="KW-1185">Reference proteome</keyword>
<dbReference type="SUPFAM" id="SSF49503">
    <property type="entry name" value="Cupredoxins"/>
    <property type="match status" value="1"/>
</dbReference>
<organism evidence="3 4">
    <name type="scientific">Litoribrevibacter albus</name>
    <dbReference type="NCBI Taxonomy" id="1473156"/>
    <lineage>
        <taxon>Bacteria</taxon>
        <taxon>Pseudomonadati</taxon>
        <taxon>Pseudomonadota</taxon>
        <taxon>Gammaproteobacteria</taxon>
        <taxon>Oceanospirillales</taxon>
        <taxon>Oceanospirillaceae</taxon>
        <taxon>Litoribrevibacter</taxon>
    </lineage>
</organism>
<evidence type="ECO:0000259" key="2">
    <source>
        <dbReference type="Pfam" id="PF13473"/>
    </source>
</evidence>
<dbReference type="InterPro" id="IPR008972">
    <property type="entry name" value="Cupredoxin"/>
</dbReference>
<protein>
    <recommendedName>
        <fullName evidence="2">EfeO-type cupredoxin-like domain-containing protein</fullName>
    </recommendedName>
</protein>
<keyword evidence="1" id="KW-1133">Transmembrane helix</keyword>
<dbReference type="InterPro" id="IPR028096">
    <property type="entry name" value="EfeO_Cupredoxin"/>
</dbReference>
<accession>A0AA37S8R7</accession>
<comment type="caution">
    <text evidence="3">The sequence shown here is derived from an EMBL/GenBank/DDBJ whole genome shotgun (WGS) entry which is preliminary data.</text>
</comment>
<dbReference type="EMBL" id="BSNM01000003">
    <property type="protein sequence ID" value="GLQ30258.1"/>
    <property type="molecule type" value="Genomic_DNA"/>
</dbReference>
<reference evidence="3" key="2">
    <citation type="submission" date="2023-01" db="EMBL/GenBank/DDBJ databases">
        <title>Draft genome sequence of Litoribrevibacter albus strain NBRC 110071.</title>
        <authorList>
            <person name="Sun Q."/>
            <person name="Mori K."/>
        </authorList>
    </citation>
    <scope>NUCLEOTIDE SEQUENCE</scope>
    <source>
        <strain evidence="3">NBRC 110071</strain>
    </source>
</reference>
<dbReference type="Proteomes" id="UP001161389">
    <property type="component" value="Unassembled WGS sequence"/>
</dbReference>
<evidence type="ECO:0000256" key="1">
    <source>
        <dbReference type="SAM" id="Phobius"/>
    </source>
</evidence>